<evidence type="ECO:0000259" key="12">
    <source>
        <dbReference type="Pfam" id="PF01931"/>
    </source>
</evidence>
<dbReference type="PANTHER" id="PTHR34699">
    <property type="match status" value="1"/>
</dbReference>
<comment type="catalytic activity">
    <reaction evidence="10">
        <text>ITP + H2O = IDP + phosphate + H(+)</text>
        <dbReference type="Rhea" id="RHEA:28330"/>
        <dbReference type="ChEBI" id="CHEBI:15377"/>
        <dbReference type="ChEBI" id="CHEBI:15378"/>
        <dbReference type="ChEBI" id="CHEBI:43474"/>
        <dbReference type="ChEBI" id="CHEBI:58280"/>
        <dbReference type="ChEBI" id="CHEBI:61402"/>
        <dbReference type="EC" id="3.6.1.73"/>
    </reaction>
</comment>
<keyword evidence="6" id="KW-0460">Magnesium</keyword>
<keyword evidence="5" id="KW-0378">Hydrolase</keyword>
<sequence length="167" mass="18132">MNIIVGSNNPAKIAAVTDIFSQDKITGIQAPSQVSAQPFSDAETRLGAINRATYCLQEASGDIGVGLEGGVMYVDNGLYLCNWGALVTKNNNVFTASGARILLPSEIENELNEGVELGDVMDAYAKRQDVRKKEGAIGIFTNERISRKEMFVHVVKLLYGQWEYAGV</sequence>
<dbReference type="RefSeq" id="WP_138601299.1">
    <property type="nucleotide sequence ID" value="NZ_VCIA01000001.1"/>
</dbReference>
<comment type="cofactor">
    <cofactor evidence="1">
        <name>Mn(2+)</name>
        <dbReference type="ChEBI" id="CHEBI:29035"/>
    </cofactor>
</comment>
<dbReference type="InterPro" id="IPR029001">
    <property type="entry name" value="ITPase-like_fam"/>
</dbReference>
<evidence type="ECO:0000256" key="9">
    <source>
        <dbReference type="ARBA" id="ARBA00038901"/>
    </source>
</evidence>
<dbReference type="InterPro" id="IPR026533">
    <property type="entry name" value="NTPase/PRRC1"/>
</dbReference>
<keyword evidence="3" id="KW-0479">Metal-binding</keyword>
<evidence type="ECO:0000256" key="6">
    <source>
        <dbReference type="ARBA" id="ARBA00022842"/>
    </source>
</evidence>
<evidence type="ECO:0000256" key="2">
    <source>
        <dbReference type="ARBA" id="ARBA00001946"/>
    </source>
</evidence>
<protein>
    <recommendedName>
        <fullName evidence="9">inosine/xanthosine triphosphatase</fullName>
        <ecNumber evidence="9">3.6.1.73</ecNumber>
    </recommendedName>
</protein>
<dbReference type="OrthoDB" id="164951at2"/>
<dbReference type="EMBL" id="VCIA01000001">
    <property type="protein sequence ID" value="TMN21207.1"/>
    <property type="molecule type" value="Genomic_DNA"/>
</dbReference>
<dbReference type="Proteomes" id="UP000306980">
    <property type="component" value="Unassembled WGS sequence"/>
</dbReference>
<dbReference type="PANTHER" id="PTHR34699:SF2">
    <property type="entry name" value="NON-CANONICAL PURINE NTP PHOSPHATASE_PRRC1 DOMAIN-CONTAINING PROTEIN"/>
    <property type="match status" value="1"/>
</dbReference>
<dbReference type="GO" id="GO:0009117">
    <property type="term" value="P:nucleotide metabolic process"/>
    <property type="evidence" value="ECO:0007669"/>
    <property type="project" value="UniProtKB-KW"/>
</dbReference>
<evidence type="ECO:0000256" key="7">
    <source>
        <dbReference type="ARBA" id="ARBA00023080"/>
    </source>
</evidence>
<evidence type="ECO:0000256" key="1">
    <source>
        <dbReference type="ARBA" id="ARBA00001936"/>
    </source>
</evidence>
<gene>
    <name evidence="13" type="ORF">FFL34_03075</name>
</gene>
<evidence type="ECO:0000256" key="10">
    <source>
        <dbReference type="ARBA" id="ARBA00048174"/>
    </source>
</evidence>
<evidence type="ECO:0000256" key="8">
    <source>
        <dbReference type="ARBA" id="ARBA00023211"/>
    </source>
</evidence>
<dbReference type="AlphaFoldDB" id="A0A5S3QHC1"/>
<evidence type="ECO:0000313" key="13">
    <source>
        <dbReference type="EMBL" id="TMN21207.1"/>
    </source>
</evidence>
<dbReference type="InterPro" id="IPR050299">
    <property type="entry name" value="YjjX_NTPase"/>
</dbReference>
<comment type="catalytic activity">
    <reaction evidence="11">
        <text>XTP + H2O = XDP + phosphate + H(+)</text>
        <dbReference type="Rhea" id="RHEA:28406"/>
        <dbReference type="ChEBI" id="CHEBI:15377"/>
        <dbReference type="ChEBI" id="CHEBI:15378"/>
        <dbReference type="ChEBI" id="CHEBI:43474"/>
        <dbReference type="ChEBI" id="CHEBI:59884"/>
        <dbReference type="ChEBI" id="CHEBI:61314"/>
        <dbReference type="EC" id="3.6.1.73"/>
    </reaction>
</comment>
<evidence type="ECO:0000256" key="11">
    <source>
        <dbReference type="ARBA" id="ARBA00048781"/>
    </source>
</evidence>
<evidence type="ECO:0000313" key="14">
    <source>
        <dbReference type="Proteomes" id="UP000306980"/>
    </source>
</evidence>
<keyword evidence="8" id="KW-0464">Manganese</keyword>
<dbReference type="NCBIfam" id="NF002850">
    <property type="entry name" value="PRK03114.1"/>
    <property type="match status" value="1"/>
</dbReference>
<dbReference type="SUPFAM" id="SSF52972">
    <property type="entry name" value="ITPase-like"/>
    <property type="match status" value="1"/>
</dbReference>
<comment type="cofactor">
    <cofactor evidence="2">
        <name>Mg(2+)</name>
        <dbReference type="ChEBI" id="CHEBI:18420"/>
    </cofactor>
</comment>
<comment type="caution">
    <text evidence="13">The sequence shown here is derived from an EMBL/GenBank/DDBJ whole genome shotgun (WGS) entry which is preliminary data.</text>
</comment>
<keyword evidence="4" id="KW-0547">Nucleotide-binding</keyword>
<feature type="domain" description="Non-canonical purine NTP phosphatase/PRRC1" evidence="12">
    <location>
        <begin position="6"/>
        <end position="155"/>
    </location>
</feature>
<proteinExistence type="predicted"/>
<evidence type="ECO:0000256" key="4">
    <source>
        <dbReference type="ARBA" id="ARBA00022741"/>
    </source>
</evidence>
<evidence type="ECO:0000256" key="3">
    <source>
        <dbReference type="ARBA" id="ARBA00022723"/>
    </source>
</evidence>
<dbReference type="EC" id="3.6.1.73" evidence="9"/>
<evidence type="ECO:0000256" key="5">
    <source>
        <dbReference type="ARBA" id="ARBA00022801"/>
    </source>
</evidence>
<organism evidence="13 14">
    <name type="scientific">Lentibacillus cibarius</name>
    <dbReference type="NCBI Taxonomy" id="2583219"/>
    <lineage>
        <taxon>Bacteria</taxon>
        <taxon>Bacillati</taxon>
        <taxon>Bacillota</taxon>
        <taxon>Bacilli</taxon>
        <taxon>Bacillales</taxon>
        <taxon>Bacillaceae</taxon>
        <taxon>Lentibacillus</taxon>
    </lineage>
</organism>
<reference evidence="13 14" key="1">
    <citation type="submission" date="2019-05" db="EMBL/GenBank/DDBJ databases">
        <title>Genomic analysis of Lentibacillus sp. NKC220-2.</title>
        <authorList>
            <person name="Oh Y.J."/>
        </authorList>
    </citation>
    <scope>NUCLEOTIDE SEQUENCE [LARGE SCALE GENOMIC DNA]</scope>
    <source>
        <strain evidence="13 14">NKC220-2</strain>
    </source>
</reference>
<dbReference type="GO" id="GO:0103023">
    <property type="term" value="F:ITPase activity"/>
    <property type="evidence" value="ECO:0007669"/>
    <property type="project" value="UniProtKB-EC"/>
</dbReference>
<dbReference type="Gene3D" id="3.90.950.10">
    <property type="match status" value="1"/>
</dbReference>
<keyword evidence="7" id="KW-0546">Nucleotide metabolism</keyword>
<dbReference type="GO" id="GO:0046872">
    <property type="term" value="F:metal ion binding"/>
    <property type="evidence" value="ECO:0007669"/>
    <property type="project" value="UniProtKB-KW"/>
</dbReference>
<dbReference type="Pfam" id="PF01931">
    <property type="entry name" value="NTPase_I-T"/>
    <property type="match status" value="1"/>
</dbReference>
<accession>A0A5S3QHC1</accession>
<dbReference type="GO" id="GO:0000166">
    <property type="term" value="F:nucleotide binding"/>
    <property type="evidence" value="ECO:0007669"/>
    <property type="project" value="UniProtKB-KW"/>
</dbReference>
<name>A0A5S3QHC1_9BACI</name>